<organism evidence="4 5">
    <name type="scientific">Corynebacterium hindlerae</name>
    <dbReference type="NCBI Taxonomy" id="699041"/>
    <lineage>
        <taxon>Bacteria</taxon>
        <taxon>Bacillati</taxon>
        <taxon>Actinomycetota</taxon>
        <taxon>Actinomycetes</taxon>
        <taxon>Mycobacteriales</taxon>
        <taxon>Corynebacteriaceae</taxon>
        <taxon>Corynebacterium</taxon>
    </lineage>
</organism>
<dbReference type="PANTHER" id="PTHR23308">
    <property type="entry name" value="NUCLEAR INHIBITOR OF PROTEIN PHOSPHATASE-1"/>
    <property type="match status" value="1"/>
</dbReference>
<evidence type="ECO:0000313" key="5">
    <source>
        <dbReference type="Proteomes" id="UP000515570"/>
    </source>
</evidence>
<keyword evidence="2" id="KW-0472">Membrane</keyword>
<evidence type="ECO:0000256" key="2">
    <source>
        <dbReference type="SAM" id="Phobius"/>
    </source>
</evidence>
<dbReference type="SUPFAM" id="SSF49879">
    <property type="entry name" value="SMAD/FHA domain"/>
    <property type="match status" value="1"/>
</dbReference>
<proteinExistence type="predicted"/>
<dbReference type="AlphaFoldDB" id="A0A7G5FCH9"/>
<feature type="transmembrane region" description="Helical" evidence="2">
    <location>
        <begin position="6"/>
        <end position="25"/>
    </location>
</feature>
<evidence type="ECO:0000256" key="1">
    <source>
        <dbReference type="ARBA" id="ARBA00022553"/>
    </source>
</evidence>
<dbReference type="InterPro" id="IPR050923">
    <property type="entry name" value="Cell_Proc_Reg/RNA_Proc"/>
</dbReference>
<keyword evidence="1" id="KW-0597">Phosphoprotein</keyword>
<dbReference type="EMBL" id="CP059833">
    <property type="protein sequence ID" value="QMV84320.1"/>
    <property type="molecule type" value="Genomic_DNA"/>
</dbReference>
<dbReference type="RefSeq" id="WP_182385129.1">
    <property type="nucleotide sequence ID" value="NZ_CP059833.1"/>
</dbReference>
<protein>
    <submittedName>
        <fullName evidence="4">FHA domain-containing protein</fullName>
    </submittedName>
</protein>
<reference evidence="4 5" key="1">
    <citation type="submission" date="2020-07" db="EMBL/GenBank/DDBJ databases">
        <title>non toxigenic Corynebacterium sp. nov from a clinical source.</title>
        <authorList>
            <person name="Bernier A.-M."/>
            <person name="Bernard K."/>
        </authorList>
    </citation>
    <scope>NUCLEOTIDE SEQUENCE [LARGE SCALE GENOMIC DNA]</scope>
    <source>
        <strain evidence="5">NML 93-0612</strain>
    </source>
</reference>
<dbReference type="PROSITE" id="PS50006">
    <property type="entry name" value="FHA_DOMAIN"/>
    <property type="match status" value="1"/>
</dbReference>
<dbReference type="Gene3D" id="2.60.200.20">
    <property type="match status" value="1"/>
</dbReference>
<dbReference type="SMART" id="SM00240">
    <property type="entry name" value="FHA"/>
    <property type="match status" value="1"/>
</dbReference>
<keyword evidence="5" id="KW-1185">Reference proteome</keyword>
<gene>
    <name evidence="4" type="ORF">HW450_08025</name>
</gene>
<sequence>MDIGILLIFRVGLLVLLWLFILGIAHTLRKDANMSAGAAVAQPRPMLPKKSQRGAPHLLKIVEGPLAGSHMDVSTLQEVTLGRSKDADFVVGDDYASGRHARLFKRGNDWFVEDLASRNGTFLSGMRIEQPERVRLGSDIKIGRTTVRLEP</sequence>
<dbReference type="InterPro" id="IPR000253">
    <property type="entry name" value="FHA_dom"/>
</dbReference>
<dbReference type="InterPro" id="IPR008984">
    <property type="entry name" value="SMAD_FHA_dom_sf"/>
</dbReference>
<dbReference type="Pfam" id="PF00498">
    <property type="entry name" value="FHA"/>
    <property type="match status" value="1"/>
</dbReference>
<keyword evidence="2" id="KW-1133">Transmembrane helix</keyword>
<name>A0A7G5FCH9_9CORY</name>
<evidence type="ECO:0000259" key="3">
    <source>
        <dbReference type="PROSITE" id="PS50006"/>
    </source>
</evidence>
<evidence type="ECO:0000313" key="4">
    <source>
        <dbReference type="EMBL" id="QMV84320.1"/>
    </source>
</evidence>
<dbReference type="Proteomes" id="UP000515570">
    <property type="component" value="Chromosome"/>
</dbReference>
<feature type="domain" description="FHA" evidence="3">
    <location>
        <begin position="79"/>
        <end position="128"/>
    </location>
</feature>
<accession>A0A7G5FCH9</accession>
<keyword evidence="2" id="KW-0812">Transmembrane</keyword>